<dbReference type="Pfam" id="PF05014">
    <property type="entry name" value="Nuc_deoxyrib_tr"/>
    <property type="match status" value="1"/>
</dbReference>
<organism evidence="1 2">
    <name type="scientific">Ancylobacter novellus</name>
    <name type="common">Thiobacillus novellus</name>
    <dbReference type="NCBI Taxonomy" id="921"/>
    <lineage>
        <taxon>Bacteria</taxon>
        <taxon>Pseudomonadati</taxon>
        <taxon>Pseudomonadota</taxon>
        <taxon>Alphaproteobacteria</taxon>
        <taxon>Hyphomicrobiales</taxon>
        <taxon>Xanthobacteraceae</taxon>
        <taxon>Ancylobacter</taxon>
    </lineage>
</organism>
<sequence>MKAYLAGPEVFRADAREAAAARKALCATYGVEGLHPFDQTLDGLAPDVLAGAIFRNNVDMMRAADVVIADLTPFRSPSADPGTAFELGFAFALGLAVYGWSASPEPLFERTVAGARRDELRGLEDGRTLHHDGLVVEDFGHADNLMLIEAIAASGGRFFTAGDGPWSAPGGLDPFEACLAAASGRLSFAAAAEPPIQKKRAGTSHG</sequence>
<dbReference type="SUPFAM" id="SSF52309">
    <property type="entry name" value="N-(deoxy)ribosyltransferase-like"/>
    <property type="match status" value="1"/>
</dbReference>
<gene>
    <name evidence="1" type="ORF">DI565_10865</name>
</gene>
<evidence type="ECO:0000313" key="1">
    <source>
        <dbReference type="EMBL" id="PZQ14939.1"/>
    </source>
</evidence>
<dbReference type="AlphaFoldDB" id="A0A2W5KFY1"/>
<reference evidence="1 2" key="1">
    <citation type="submission" date="2017-08" db="EMBL/GenBank/DDBJ databases">
        <title>Infants hospitalized years apart are colonized by the same room-sourced microbial strains.</title>
        <authorList>
            <person name="Brooks B."/>
            <person name="Olm M.R."/>
            <person name="Firek B.A."/>
            <person name="Baker R."/>
            <person name="Thomas B.C."/>
            <person name="Morowitz M.J."/>
            <person name="Banfield J.F."/>
        </authorList>
    </citation>
    <scope>NUCLEOTIDE SEQUENCE [LARGE SCALE GENOMIC DNA]</scope>
    <source>
        <strain evidence="1">S2_005_003_R2_43</strain>
    </source>
</reference>
<evidence type="ECO:0000313" key="2">
    <source>
        <dbReference type="Proteomes" id="UP000249577"/>
    </source>
</evidence>
<dbReference type="GO" id="GO:0070694">
    <property type="term" value="F:5-hydroxymethyl-dUMP N-hydrolase activity"/>
    <property type="evidence" value="ECO:0007669"/>
    <property type="project" value="TreeGrafter"/>
</dbReference>
<dbReference type="InterPro" id="IPR051239">
    <property type="entry name" value="2'-dNMP_N-hydrolase"/>
</dbReference>
<dbReference type="PANTHER" id="PTHR15364">
    <property type="entry name" value="2'-DEOXYNUCLEOSIDE 5'-PHOSPHATE N-HYDROLASE 1"/>
    <property type="match status" value="1"/>
</dbReference>
<accession>A0A2W5KFY1</accession>
<dbReference type="Gene3D" id="3.40.50.450">
    <property type="match status" value="1"/>
</dbReference>
<dbReference type="GO" id="GO:0009159">
    <property type="term" value="P:deoxyribonucleoside monophosphate catabolic process"/>
    <property type="evidence" value="ECO:0007669"/>
    <property type="project" value="TreeGrafter"/>
</dbReference>
<name>A0A2W5KFY1_ANCNO</name>
<dbReference type="PANTHER" id="PTHR15364:SF0">
    <property type="entry name" value="2'-DEOXYNUCLEOSIDE 5'-PHOSPHATE N-HYDROLASE 1"/>
    <property type="match status" value="1"/>
</dbReference>
<protein>
    <submittedName>
        <fullName evidence="1">Nucleoside 2-deoxyribosyltransferase</fullName>
    </submittedName>
</protein>
<dbReference type="InterPro" id="IPR007710">
    <property type="entry name" value="Nucleoside_deoxyribTrfase"/>
</dbReference>
<comment type="caution">
    <text evidence="1">The sequence shown here is derived from an EMBL/GenBank/DDBJ whole genome shotgun (WGS) entry which is preliminary data.</text>
</comment>
<dbReference type="Proteomes" id="UP000249577">
    <property type="component" value="Unassembled WGS sequence"/>
</dbReference>
<keyword evidence="1" id="KW-0808">Transferase</keyword>
<dbReference type="GO" id="GO:0016740">
    <property type="term" value="F:transferase activity"/>
    <property type="evidence" value="ECO:0007669"/>
    <property type="project" value="UniProtKB-KW"/>
</dbReference>
<dbReference type="EMBL" id="QFPN01000005">
    <property type="protein sequence ID" value="PZQ14939.1"/>
    <property type="molecule type" value="Genomic_DNA"/>
</dbReference>
<proteinExistence type="predicted"/>